<dbReference type="FunFam" id="2.30.38.10:FF:000001">
    <property type="entry name" value="Non-ribosomal peptide synthetase PvdI"/>
    <property type="match status" value="1"/>
</dbReference>
<gene>
    <name evidence="6" type="ORF">SAMN04487820_103229</name>
</gene>
<keyword evidence="3" id="KW-0597">Phosphoprotein</keyword>
<evidence type="ECO:0000256" key="4">
    <source>
        <dbReference type="SAM" id="MobiDB-lite"/>
    </source>
</evidence>
<dbReference type="InterPro" id="IPR020845">
    <property type="entry name" value="AMP-binding_CS"/>
</dbReference>
<dbReference type="SMART" id="SM00823">
    <property type="entry name" value="PKS_PP"/>
    <property type="match status" value="1"/>
</dbReference>
<feature type="domain" description="Carrier" evidence="5">
    <location>
        <begin position="504"/>
        <end position="575"/>
    </location>
</feature>
<dbReference type="InterPro" id="IPR010071">
    <property type="entry name" value="AA_adenyl_dom"/>
</dbReference>
<dbReference type="EMBL" id="FNFM01000003">
    <property type="protein sequence ID" value="SDJ97309.1"/>
    <property type="molecule type" value="Genomic_DNA"/>
</dbReference>
<feature type="compositionally biased region" description="Basic and acidic residues" evidence="4">
    <location>
        <begin position="498"/>
        <end position="509"/>
    </location>
</feature>
<evidence type="ECO:0000256" key="2">
    <source>
        <dbReference type="ARBA" id="ARBA00022450"/>
    </source>
</evidence>
<dbReference type="AlphaFoldDB" id="A0A1G8Y365"/>
<evidence type="ECO:0000313" key="7">
    <source>
        <dbReference type="Proteomes" id="UP000199213"/>
    </source>
</evidence>
<dbReference type="InterPro" id="IPR006162">
    <property type="entry name" value="Ppantetheine_attach_site"/>
</dbReference>
<keyword evidence="7" id="KW-1185">Reference proteome</keyword>
<dbReference type="SUPFAM" id="SSF56801">
    <property type="entry name" value="Acetyl-CoA synthetase-like"/>
    <property type="match status" value="1"/>
</dbReference>
<dbReference type="PROSITE" id="PS50075">
    <property type="entry name" value="CARRIER"/>
    <property type="match status" value="1"/>
</dbReference>
<dbReference type="GO" id="GO:0005737">
    <property type="term" value="C:cytoplasm"/>
    <property type="evidence" value="ECO:0007669"/>
    <property type="project" value="TreeGrafter"/>
</dbReference>
<dbReference type="Pfam" id="PF00550">
    <property type="entry name" value="PP-binding"/>
    <property type="match status" value="1"/>
</dbReference>
<name>A0A1G8Y365_ACTMZ</name>
<dbReference type="PROSITE" id="PS00455">
    <property type="entry name" value="AMP_BINDING"/>
    <property type="match status" value="1"/>
</dbReference>
<dbReference type="Gene3D" id="3.30.300.30">
    <property type="match status" value="1"/>
</dbReference>
<accession>A0A1G8Y365</accession>
<dbReference type="PANTHER" id="PTHR45527:SF1">
    <property type="entry name" value="FATTY ACID SYNTHASE"/>
    <property type="match status" value="1"/>
</dbReference>
<evidence type="ECO:0000256" key="3">
    <source>
        <dbReference type="ARBA" id="ARBA00022553"/>
    </source>
</evidence>
<dbReference type="NCBIfam" id="TIGR01733">
    <property type="entry name" value="AA-adenyl-dom"/>
    <property type="match status" value="1"/>
</dbReference>
<feature type="region of interest" description="Disordered" evidence="4">
    <location>
        <begin position="489"/>
        <end position="509"/>
    </location>
</feature>
<dbReference type="InterPro" id="IPR029058">
    <property type="entry name" value="AB_hydrolase_fold"/>
</dbReference>
<dbReference type="InterPro" id="IPR020806">
    <property type="entry name" value="PKS_PP-bd"/>
</dbReference>
<dbReference type="InterPro" id="IPR009081">
    <property type="entry name" value="PP-bd_ACP"/>
</dbReference>
<dbReference type="InterPro" id="IPR045851">
    <property type="entry name" value="AMP-bd_C_sf"/>
</dbReference>
<proteinExistence type="predicted"/>
<dbReference type="FunFam" id="1.10.1200.10:FF:000016">
    <property type="entry name" value="Non-ribosomal peptide synthase"/>
    <property type="match status" value="1"/>
</dbReference>
<dbReference type="SUPFAM" id="SSF47336">
    <property type="entry name" value="ACP-like"/>
    <property type="match status" value="1"/>
</dbReference>
<evidence type="ECO:0000256" key="1">
    <source>
        <dbReference type="ARBA" id="ARBA00001957"/>
    </source>
</evidence>
<organism evidence="6 7">
    <name type="scientific">Actinopolyspora mzabensis</name>
    <dbReference type="NCBI Taxonomy" id="995066"/>
    <lineage>
        <taxon>Bacteria</taxon>
        <taxon>Bacillati</taxon>
        <taxon>Actinomycetota</taxon>
        <taxon>Actinomycetes</taxon>
        <taxon>Actinopolysporales</taxon>
        <taxon>Actinopolysporaceae</taxon>
        <taxon>Actinopolyspora</taxon>
    </lineage>
</organism>
<dbReference type="RefSeq" id="WP_218119951.1">
    <property type="nucleotide sequence ID" value="NZ_FNFM01000003.1"/>
</dbReference>
<keyword evidence="2" id="KW-0596">Phosphopantetheine</keyword>
<dbReference type="Gene3D" id="2.30.38.10">
    <property type="entry name" value="Luciferase, Domain 3"/>
    <property type="match status" value="1"/>
</dbReference>
<dbReference type="GO" id="GO:0072330">
    <property type="term" value="P:monocarboxylic acid biosynthetic process"/>
    <property type="evidence" value="ECO:0007669"/>
    <property type="project" value="UniProtKB-ARBA"/>
</dbReference>
<dbReference type="Proteomes" id="UP000199213">
    <property type="component" value="Unassembled WGS sequence"/>
</dbReference>
<sequence length="575" mass="62022">MTESVHECFSAQVARTPDAKAVSGDGGALSYRELDERANRLARKLREFDVQRDVPVAVFMRRSPNVVIAFLAALKAGGFYQPLHSAYPAELRQRIIDHSNARILVTDDSVPSSELPAVDAVIDLSEEHGPVSESAPEVTAEGDATAYVMYTSGSTGEPKGVAVRHRDVLDLVLDSMWDTGNHERVLMLAPHAFNVSTYEIWVPLLRGGQVIVAPEDALDVTSLSERISANAITALHLTAGLFRVVAEEEPQSLSGVREVLTGGDVIPPNAVERVLKHCGQTVVRAMYGATEATVFSTNNPLTAPYTASTRVPVGSGRDGVEAHVLDERLDPLPDGAVGELYLAGSGIALGYVGRPDLTSARFVANPFATDGTRMYRTGDLVRRNPEGMLEYVGRASEQVKILGFRADLGEIESVLGEHPGLTQVTVVARAANDDEDKRLIAYVVAGSKLPDEAEMRDFLRTRLPPYLIPSAFVPIEALPMTANGKLDRSRLPLPEFKPQPDHRQPEGPKEQALCAAFAEILGLAEVGPDDSFFDLGGHSLLAMRLINRIRSELGVTLRITTLFDTPTAAGLASAI</sequence>
<reference evidence="7" key="1">
    <citation type="submission" date="2016-10" db="EMBL/GenBank/DDBJ databases">
        <authorList>
            <person name="Varghese N."/>
            <person name="Submissions S."/>
        </authorList>
    </citation>
    <scope>NUCLEOTIDE SEQUENCE [LARGE SCALE GENOMIC DNA]</scope>
    <source>
        <strain evidence="7">DSM 45460</strain>
    </source>
</reference>
<comment type="cofactor">
    <cofactor evidence="1">
        <name>pantetheine 4'-phosphate</name>
        <dbReference type="ChEBI" id="CHEBI:47942"/>
    </cofactor>
</comment>
<dbReference type="InterPro" id="IPR000873">
    <property type="entry name" value="AMP-dep_synth/lig_dom"/>
</dbReference>
<dbReference type="PANTHER" id="PTHR45527">
    <property type="entry name" value="NONRIBOSOMAL PEPTIDE SYNTHETASE"/>
    <property type="match status" value="1"/>
</dbReference>
<dbReference type="GO" id="GO:0031177">
    <property type="term" value="F:phosphopantetheine binding"/>
    <property type="evidence" value="ECO:0007669"/>
    <property type="project" value="InterPro"/>
</dbReference>
<dbReference type="Gene3D" id="3.40.50.1820">
    <property type="entry name" value="alpha/beta hydrolase"/>
    <property type="match status" value="1"/>
</dbReference>
<dbReference type="Gene3D" id="3.40.50.980">
    <property type="match status" value="2"/>
</dbReference>
<dbReference type="GO" id="GO:0044550">
    <property type="term" value="P:secondary metabolite biosynthetic process"/>
    <property type="evidence" value="ECO:0007669"/>
    <property type="project" value="TreeGrafter"/>
</dbReference>
<protein>
    <submittedName>
        <fullName evidence="6">Amino acid adenylation domain-containing protein</fullName>
    </submittedName>
</protein>
<dbReference type="CDD" id="cd12117">
    <property type="entry name" value="A_NRPS_Srf_like"/>
    <property type="match status" value="1"/>
</dbReference>
<evidence type="ECO:0000259" key="5">
    <source>
        <dbReference type="PROSITE" id="PS50075"/>
    </source>
</evidence>
<dbReference type="FunFam" id="3.40.50.980:FF:000001">
    <property type="entry name" value="Non-ribosomal peptide synthetase"/>
    <property type="match status" value="1"/>
</dbReference>
<dbReference type="InterPro" id="IPR025110">
    <property type="entry name" value="AMP-bd_C"/>
</dbReference>
<dbReference type="GO" id="GO:0043041">
    <property type="term" value="P:amino acid activation for nonribosomal peptide biosynthetic process"/>
    <property type="evidence" value="ECO:0007669"/>
    <property type="project" value="TreeGrafter"/>
</dbReference>
<dbReference type="Pfam" id="PF13193">
    <property type="entry name" value="AMP-binding_C"/>
    <property type="match status" value="1"/>
</dbReference>
<dbReference type="PROSITE" id="PS00012">
    <property type="entry name" value="PHOSPHOPANTETHEINE"/>
    <property type="match status" value="1"/>
</dbReference>
<dbReference type="InterPro" id="IPR036736">
    <property type="entry name" value="ACP-like_sf"/>
</dbReference>
<dbReference type="Pfam" id="PF00501">
    <property type="entry name" value="AMP-binding"/>
    <property type="match status" value="1"/>
</dbReference>
<evidence type="ECO:0000313" key="6">
    <source>
        <dbReference type="EMBL" id="SDJ97309.1"/>
    </source>
</evidence>